<accession>A0A443NTC1</accession>
<dbReference type="Gene3D" id="3.40.1810.10">
    <property type="entry name" value="Transcription factor, MADS-box"/>
    <property type="match status" value="1"/>
</dbReference>
<comment type="caution">
    <text evidence="9">The sequence shown here is derived from an EMBL/GenBank/DDBJ whole genome shotgun (WGS) entry which is preliminary data.</text>
</comment>
<dbReference type="GO" id="GO:0003700">
    <property type="term" value="F:DNA-binding transcription factor activity"/>
    <property type="evidence" value="ECO:0007669"/>
    <property type="project" value="InterPro"/>
</dbReference>
<dbReference type="CDD" id="cd00265">
    <property type="entry name" value="MADS_MEF2_like"/>
    <property type="match status" value="1"/>
</dbReference>
<keyword evidence="6" id="KW-0175">Coiled coil</keyword>
<feature type="coiled-coil region" evidence="6">
    <location>
        <begin position="84"/>
        <end position="111"/>
    </location>
</feature>
<dbReference type="FunFam" id="3.40.1810.10:FF:000016">
    <property type="entry name" value="MADS-box transcription factor 16"/>
    <property type="match status" value="1"/>
</dbReference>
<dbReference type="AlphaFoldDB" id="A0A443NTC1"/>
<protein>
    <submittedName>
        <fullName evidence="9">APETALA3-like protein AP3-1</fullName>
    </submittedName>
</protein>
<comment type="subcellular location">
    <subcellularLocation>
        <location evidence="1">Nucleus</location>
    </subcellularLocation>
</comment>
<dbReference type="OrthoDB" id="1898716at2759"/>
<dbReference type="InterPro" id="IPR002100">
    <property type="entry name" value="TF_MADSbox"/>
</dbReference>
<dbReference type="PROSITE" id="PS50066">
    <property type="entry name" value="MADS_BOX_2"/>
    <property type="match status" value="1"/>
</dbReference>
<dbReference type="InterPro" id="IPR050142">
    <property type="entry name" value="MADS-box/MEF2_TF"/>
</dbReference>
<dbReference type="PROSITE" id="PS51297">
    <property type="entry name" value="K_BOX"/>
    <property type="match status" value="1"/>
</dbReference>
<dbReference type="GO" id="GO:0000977">
    <property type="term" value="F:RNA polymerase II transcription regulatory region sequence-specific DNA binding"/>
    <property type="evidence" value="ECO:0007669"/>
    <property type="project" value="InterPro"/>
</dbReference>
<feature type="domain" description="MADS-box" evidence="7">
    <location>
        <begin position="1"/>
        <end position="61"/>
    </location>
</feature>
<dbReference type="GO" id="GO:0048437">
    <property type="term" value="P:floral organ development"/>
    <property type="evidence" value="ECO:0007669"/>
    <property type="project" value="UniProtKB-ARBA"/>
</dbReference>
<dbReference type="PANTHER" id="PTHR48019">
    <property type="entry name" value="SERUM RESPONSE FACTOR HOMOLOG"/>
    <property type="match status" value="1"/>
</dbReference>
<name>A0A443NTC1_9MAGN</name>
<keyword evidence="5" id="KW-0539">Nucleus</keyword>
<keyword evidence="10" id="KW-1185">Reference proteome</keyword>
<dbReference type="SMART" id="SM00432">
    <property type="entry name" value="MADS"/>
    <property type="match status" value="1"/>
</dbReference>
<dbReference type="PROSITE" id="PS00350">
    <property type="entry name" value="MADS_BOX_1"/>
    <property type="match status" value="1"/>
</dbReference>
<dbReference type="GO" id="GO:0045944">
    <property type="term" value="P:positive regulation of transcription by RNA polymerase II"/>
    <property type="evidence" value="ECO:0007669"/>
    <property type="project" value="InterPro"/>
</dbReference>
<dbReference type="EMBL" id="QPKB01000004">
    <property type="protein sequence ID" value="RWR81769.1"/>
    <property type="molecule type" value="Genomic_DNA"/>
</dbReference>
<evidence type="ECO:0000259" key="8">
    <source>
        <dbReference type="PROSITE" id="PS51297"/>
    </source>
</evidence>
<reference evidence="9 10" key="1">
    <citation type="journal article" date="2019" name="Nat. Plants">
        <title>Stout camphor tree genome fills gaps in understanding of flowering plant genome evolution.</title>
        <authorList>
            <person name="Chaw S.M."/>
            <person name="Liu Y.C."/>
            <person name="Wu Y.W."/>
            <person name="Wang H.Y."/>
            <person name="Lin C.I."/>
            <person name="Wu C.S."/>
            <person name="Ke H.M."/>
            <person name="Chang L.Y."/>
            <person name="Hsu C.Y."/>
            <person name="Yang H.T."/>
            <person name="Sudianto E."/>
            <person name="Hsu M.H."/>
            <person name="Wu K.P."/>
            <person name="Wang L.N."/>
            <person name="Leebens-Mack J.H."/>
            <person name="Tsai I.J."/>
        </authorList>
    </citation>
    <scope>NUCLEOTIDE SEQUENCE [LARGE SCALE GENOMIC DNA]</scope>
    <source>
        <strain evidence="10">cv. Chaw 1501</strain>
        <tissue evidence="9">Young leaves</tissue>
    </source>
</reference>
<gene>
    <name evidence="9" type="ORF">CKAN_01046400</name>
</gene>
<evidence type="ECO:0000256" key="3">
    <source>
        <dbReference type="ARBA" id="ARBA00023125"/>
    </source>
</evidence>
<keyword evidence="3" id="KW-0238">DNA-binding</keyword>
<evidence type="ECO:0000256" key="5">
    <source>
        <dbReference type="ARBA" id="ARBA00023242"/>
    </source>
</evidence>
<evidence type="ECO:0000256" key="1">
    <source>
        <dbReference type="ARBA" id="ARBA00004123"/>
    </source>
</evidence>
<dbReference type="GO" id="GO:0005634">
    <property type="term" value="C:nucleus"/>
    <property type="evidence" value="ECO:0007669"/>
    <property type="project" value="UniProtKB-SubCell"/>
</dbReference>
<dbReference type="InterPro" id="IPR002487">
    <property type="entry name" value="TF_Kbox"/>
</dbReference>
<keyword evidence="4" id="KW-0804">Transcription</keyword>
<proteinExistence type="predicted"/>
<evidence type="ECO:0000313" key="10">
    <source>
        <dbReference type="Proteomes" id="UP000283530"/>
    </source>
</evidence>
<evidence type="ECO:0000256" key="4">
    <source>
        <dbReference type="ARBA" id="ARBA00023163"/>
    </source>
</evidence>
<dbReference type="SUPFAM" id="SSF55455">
    <property type="entry name" value="SRF-like"/>
    <property type="match status" value="1"/>
</dbReference>
<sequence>MGRGKIEIKRIENPTNRQVTYSKRRGGILKKARELTVLCDAEVSLIMFSSTGKFSEYCSPTTTTKKVFDRYQQVSGINLWNSHYEKMQNHLNKLKDDNNNLRREIRQRMGEDLNDLEIDELRGLEQNLDNSLKIVRDRKYHVITTQTETYKKKLKSLHETHTDLVRALDGKDDNGNCALVDNGGPDYETALGWANGGSQMFAFCIQPCQPNLQETRYGSHDLRLGSSSTVTQLQPL</sequence>
<dbReference type="GO" id="GO:0046983">
    <property type="term" value="F:protein dimerization activity"/>
    <property type="evidence" value="ECO:0007669"/>
    <property type="project" value="InterPro"/>
</dbReference>
<evidence type="ECO:0000256" key="2">
    <source>
        <dbReference type="ARBA" id="ARBA00023015"/>
    </source>
</evidence>
<dbReference type="Proteomes" id="UP000283530">
    <property type="component" value="Unassembled WGS sequence"/>
</dbReference>
<evidence type="ECO:0000256" key="6">
    <source>
        <dbReference type="SAM" id="Coils"/>
    </source>
</evidence>
<dbReference type="PRINTS" id="PR00404">
    <property type="entry name" value="MADSDOMAIN"/>
</dbReference>
<dbReference type="InterPro" id="IPR036879">
    <property type="entry name" value="TF_MADSbox_sf"/>
</dbReference>
<evidence type="ECO:0000313" key="9">
    <source>
        <dbReference type="EMBL" id="RWR81769.1"/>
    </source>
</evidence>
<evidence type="ECO:0000259" key="7">
    <source>
        <dbReference type="PROSITE" id="PS50066"/>
    </source>
</evidence>
<keyword evidence="2" id="KW-0805">Transcription regulation</keyword>
<organism evidence="9 10">
    <name type="scientific">Cinnamomum micranthum f. kanehirae</name>
    <dbReference type="NCBI Taxonomy" id="337451"/>
    <lineage>
        <taxon>Eukaryota</taxon>
        <taxon>Viridiplantae</taxon>
        <taxon>Streptophyta</taxon>
        <taxon>Embryophyta</taxon>
        <taxon>Tracheophyta</taxon>
        <taxon>Spermatophyta</taxon>
        <taxon>Magnoliopsida</taxon>
        <taxon>Magnoliidae</taxon>
        <taxon>Laurales</taxon>
        <taxon>Lauraceae</taxon>
        <taxon>Cinnamomum</taxon>
    </lineage>
</organism>
<feature type="domain" description="K-box" evidence="8">
    <location>
        <begin position="84"/>
        <end position="174"/>
    </location>
</feature>
<dbReference type="InterPro" id="IPR033896">
    <property type="entry name" value="MEF2-like_N"/>
</dbReference>
<dbReference type="Pfam" id="PF01486">
    <property type="entry name" value="K-box"/>
    <property type="match status" value="1"/>
</dbReference>
<dbReference type="Pfam" id="PF00319">
    <property type="entry name" value="SRF-TF"/>
    <property type="match status" value="1"/>
</dbReference>